<dbReference type="GO" id="GO:0042025">
    <property type="term" value="C:host cell nucleus"/>
    <property type="evidence" value="ECO:0007669"/>
    <property type="project" value="UniProtKB-SubCell"/>
</dbReference>
<dbReference type="InterPro" id="IPR007584">
    <property type="entry name" value="Herpes_UL35"/>
</dbReference>
<evidence type="ECO:0000256" key="3">
    <source>
        <dbReference type="ARBA" id="ARBA00022844"/>
    </source>
</evidence>
<dbReference type="Pfam" id="PF04496">
    <property type="entry name" value="Herpes_UL35"/>
    <property type="match status" value="1"/>
</dbReference>
<dbReference type="RefSeq" id="YP_009342368.1">
    <property type="nucleotide sequence ID" value="NC_033464.1"/>
</dbReference>
<gene>
    <name evidence="5" type="primary">UL35</name>
    <name evidence="4" type="synonym">SCP</name>
</gene>
<evidence type="ECO:0000313" key="5">
    <source>
        <dbReference type="EMBL" id="SCO83533.1"/>
    </source>
</evidence>
<comment type="similarity">
    <text evidence="4">Belongs to the herpesviridae small capsomere-interacting protein family.</text>
</comment>
<dbReference type="KEGG" id="vg:30902384"/>
<comment type="subcellular location">
    <subcellularLocation>
        <location evidence="4">Virion</location>
    </subcellularLocation>
    <subcellularLocation>
        <location evidence="4">Host nucleus</location>
    </subcellularLocation>
</comment>
<reference evidence="5" key="1">
    <citation type="submission" date="2016-08" db="EMBL/GenBank/DDBJ databases">
        <authorList>
            <person name="Seilhamer J.J."/>
        </authorList>
    </citation>
    <scope>NUCLEOTIDE SEQUENCE [LARGE SCALE GENOMIC DNA]</scope>
    <source>
        <strain evidence="5">Lib01004</strain>
    </source>
</reference>
<dbReference type="GeneID" id="30902384"/>
<dbReference type="GO" id="GO:0019028">
    <property type="term" value="C:viral capsid"/>
    <property type="evidence" value="ECO:0007669"/>
    <property type="project" value="UniProtKB-UniRule"/>
</dbReference>
<name>A0A1R3T5E5_9ALPH</name>
<keyword evidence="2 4" id="KW-1048">Host nucleus</keyword>
<keyword evidence="1 4" id="KW-0167">Capsid protein</keyword>
<proteinExistence type="inferred from homology"/>
<keyword evidence="3 4" id="KW-0946">Virion</keyword>
<keyword evidence="6" id="KW-1185">Reference proteome</keyword>
<comment type="subunit">
    <text evidence="4">Interacts with the major capsid protein/MCP.</text>
</comment>
<evidence type="ECO:0000256" key="1">
    <source>
        <dbReference type="ARBA" id="ARBA00022561"/>
    </source>
</evidence>
<evidence type="ECO:0000313" key="6">
    <source>
        <dbReference type="Proteomes" id="UP000203542"/>
    </source>
</evidence>
<dbReference type="Proteomes" id="UP000203542">
    <property type="component" value="Segment"/>
</dbReference>
<evidence type="ECO:0000256" key="4">
    <source>
        <dbReference type="HAMAP-Rule" id="MF_04020"/>
    </source>
</evidence>
<protein>
    <recommendedName>
        <fullName evidence="4">Small capsomere-interacting protein</fullName>
    </recommendedName>
</protein>
<organism evidence="5">
    <name type="scientific">Spheniscid alphaherpesvirus 1</name>
    <dbReference type="NCBI Taxonomy" id="2560777"/>
    <lineage>
        <taxon>Viruses</taxon>
        <taxon>Duplodnaviria</taxon>
        <taxon>Heunggongvirae</taxon>
        <taxon>Peploviricota</taxon>
        <taxon>Herviviricetes</taxon>
        <taxon>Herpesvirales</taxon>
        <taxon>Orthoherpesviridae</taxon>
        <taxon>Alphaherpesvirinae</taxon>
        <taxon>Mardivirus</taxon>
        <taxon>Mardivirus spheniscidalpha1</taxon>
    </lineage>
</organism>
<comment type="function">
    <text evidence="4">Participates in the assembly of the infectious particles by decorating the outer surface of the capsid shell and thus forming a layer between the capsid and the tegument. Complexes composed of the major capsid protein and small capsomere-interacting protein/SCP assemble together in the host cytoplasm and are translocated to the nucleus, where they accumulate and participate in capsid assembly.</text>
</comment>
<evidence type="ECO:0000256" key="2">
    <source>
        <dbReference type="ARBA" id="ARBA00022562"/>
    </source>
</evidence>
<sequence length="119" mass="13138">MAAPKAFDASNPDTYTPQAVQKLKSVDIIQVLNQIKPCTNPFAKIPRKRLDEARRDLVLCLAVGLANTRRQHDDNVLARTQMFACESDGASDMRPSVGLKRTFLPRLVQGYGGSPDRSP</sequence>
<accession>A0A1R3T5E5</accession>
<dbReference type="EMBL" id="LT608135">
    <property type="protein sequence ID" value="SCO83533.1"/>
    <property type="molecule type" value="Genomic_DNA"/>
</dbReference>
<dbReference type="HAMAP" id="MF_04020">
    <property type="entry name" value="HSV_SCP_alphahv"/>
    <property type="match status" value="1"/>
</dbReference>
<dbReference type="GO" id="GO:0016032">
    <property type="term" value="P:viral process"/>
    <property type="evidence" value="ECO:0007669"/>
    <property type="project" value="UniProtKB-UniRule"/>
</dbReference>